<dbReference type="GO" id="GO:0034353">
    <property type="term" value="F:mRNA 5'-diphosphatase activity"/>
    <property type="evidence" value="ECO:0007669"/>
    <property type="project" value="TreeGrafter"/>
</dbReference>
<dbReference type="PROSITE" id="PS51462">
    <property type="entry name" value="NUDIX"/>
    <property type="match status" value="1"/>
</dbReference>
<dbReference type="SUPFAM" id="SSF55811">
    <property type="entry name" value="Nudix"/>
    <property type="match status" value="1"/>
</dbReference>
<dbReference type="Gene3D" id="3.90.79.10">
    <property type="entry name" value="Nucleoside Triphosphate Pyrophosphohydrolase"/>
    <property type="match status" value="1"/>
</dbReference>
<dbReference type="NCBIfam" id="NF001935">
    <property type="entry name" value="PRK00714.1-2"/>
    <property type="match status" value="1"/>
</dbReference>
<feature type="short sequence motif" description="Nudix box" evidence="4">
    <location>
        <begin position="38"/>
        <end position="59"/>
    </location>
</feature>
<dbReference type="RefSeq" id="WP_008812160.1">
    <property type="nucleotide sequence ID" value="NZ_CAJUON010000024.1"/>
</dbReference>
<protein>
    <recommendedName>
        <fullName evidence="4">RNA pyrophosphohydrolase</fullName>
        <ecNumber evidence="4">3.6.1.-</ecNumber>
    </recommendedName>
    <alternativeName>
        <fullName evidence="4">(Di)nucleoside polyphosphate hydrolase</fullName>
    </alternativeName>
</protein>
<proteinExistence type="inferred from homology"/>
<dbReference type="InterPro" id="IPR020084">
    <property type="entry name" value="NUDIX_hydrolase_CS"/>
</dbReference>
<dbReference type="HAMAP" id="MF_00298">
    <property type="entry name" value="Nudix_RppH"/>
    <property type="match status" value="1"/>
</dbReference>
<dbReference type="EC" id="3.6.1.-" evidence="4"/>
<comment type="caution">
    <text evidence="5">The sequence shown here is derived from an EMBL/GenBank/DDBJ whole genome shotgun (WGS) entry which is preliminary data.</text>
</comment>
<evidence type="ECO:0000256" key="2">
    <source>
        <dbReference type="ARBA" id="ARBA00001946"/>
    </source>
</evidence>
<sequence>MLDQHGYRPNVGIILTNPLKQVFWGKRLGQHSWQFPQGGINRGESPREAMFRELWEELGLFENQVRIISRTEDWLRYDVPDRWIRRDLRGIYKGQKQIWFLLEFLGKNKDINLKATNHPEFEAWKWNDYWVPLSQVIDFKRGVYKEALKELAPALFTDKKHLVPPAGWEKAEGPGHFRLYK</sequence>
<dbReference type="InterPro" id="IPR022927">
    <property type="entry name" value="RppH"/>
</dbReference>
<keyword evidence="3 4" id="KW-0378">Hydrolase</keyword>
<dbReference type="PROSITE" id="PS00893">
    <property type="entry name" value="NUDIX_BOX"/>
    <property type="match status" value="1"/>
</dbReference>
<dbReference type="NCBIfam" id="NF001938">
    <property type="entry name" value="PRK00714.1-5"/>
    <property type="match status" value="1"/>
</dbReference>
<dbReference type="Pfam" id="PF00293">
    <property type="entry name" value="NUDIX"/>
    <property type="match status" value="1"/>
</dbReference>
<dbReference type="NCBIfam" id="NF001937">
    <property type="entry name" value="PRK00714.1-4"/>
    <property type="match status" value="1"/>
</dbReference>
<dbReference type="GO" id="GO:0006402">
    <property type="term" value="P:mRNA catabolic process"/>
    <property type="evidence" value="ECO:0007669"/>
    <property type="project" value="TreeGrafter"/>
</dbReference>
<evidence type="ECO:0000256" key="1">
    <source>
        <dbReference type="ARBA" id="ARBA00001936"/>
    </source>
</evidence>
<dbReference type="InterPro" id="IPR020476">
    <property type="entry name" value="Nudix_hydrolase"/>
</dbReference>
<comment type="cofactor">
    <cofactor evidence="4">
        <name>a divalent metal cation</name>
        <dbReference type="ChEBI" id="CHEBI:60240"/>
    </cofactor>
</comment>
<evidence type="ECO:0000313" key="6">
    <source>
        <dbReference type="Proteomes" id="UP000462362"/>
    </source>
</evidence>
<dbReference type="PANTHER" id="PTHR23114:SF17">
    <property type="entry name" value="M7GPPPN-MRNA HYDROLASE"/>
    <property type="match status" value="1"/>
</dbReference>
<gene>
    <name evidence="4" type="primary">rppH</name>
    <name evidence="4" type="synonym">nudH</name>
    <name evidence="5" type="ORF">GMD42_09230</name>
</gene>
<dbReference type="EMBL" id="WNCL01000029">
    <property type="protein sequence ID" value="MTU43796.1"/>
    <property type="molecule type" value="Genomic_DNA"/>
</dbReference>
<dbReference type="PRINTS" id="PR00502">
    <property type="entry name" value="NUDIXFAMILY"/>
</dbReference>
<comment type="similarity">
    <text evidence="4">Belongs to the Nudix hydrolase family. RppH subfamily.</text>
</comment>
<dbReference type="Proteomes" id="UP000462362">
    <property type="component" value="Unassembled WGS sequence"/>
</dbReference>
<comment type="cofactor">
    <cofactor evidence="2">
        <name>Mg(2+)</name>
        <dbReference type="ChEBI" id="CHEBI:18420"/>
    </cofactor>
</comment>
<dbReference type="GO" id="GO:0005737">
    <property type="term" value="C:cytoplasm"/>
    <property type="evidence" value="ECO:0007669"/>
    <property type="project" value="TreeGrafter"/>
</dbReference>
<dbReference type="PANTHER" id="PTHR23114">
    <property type="entry name" value="M7GPPPN-MRNA HYDROLASE"/>
    <property type="match status" value="1"/>
</dbReference>
<evidence type="ECO:0000256" key="3">
    <source>
        <dbReference type="ARBA" id="ARBA00022801"/>
    </source>
</evidence>
<dbReference type="AlphaFoldDB" id="A0A6I3S1C0"/>
<evidence type="ECO:0000256" key="4">
    <source>
        <dbReference type="HAMAP-Rule" id="MF_00298"/>
    </source>
</evidence>
<dbReference type="CDD" id="cd03671">
    <property type="entry name" value="NUDIX_Ap4A_hydrolase_plant_like"/>
    <property type="match status" value="1"/>
</dbReference>
<reference evidence="5 6" key="1">
    <citation type="journal article" date="2019" name="Nat. Med.">
        <title>A library of human gut bacterial isolates paired with longitudinal multiomics data enables mechanistic microbiome research.</title>
        <authorList>
            <person name="Poyet M."/>
            <person name="Groussin M."/>
            <person name="Gibbons S.M."/>
            <person name="Avila-Pacheco J."/>
            <person name="Jiang X."/>
            <person name="Kearney S.M."/>
            <person name="Perrotta A.R."/>
            <person name="Berdy B."/>
            <person name="Zhao S."/>
            <person name="Lieberman T.D."/>
            <person name="Swanson P.K."/>
            <person name="Smith M."/>
            <person name="Roesemann S."/>
            <person name="Alexander J.E."/>
            <person name="Rich S.A."/>
            <person name="Livny J."/>
            <person name="Vlamakis H."/>
            <person name="Clish C."/>
            <person name="Bullock K."/>
            <person name="Deik A."/>
            <person name="Scott J."/>
            <person name="Pierce K.A."/>
            <person name="Xavier R.J."/>
            <person name="Alm E.J."/>
        </authorList>
    </citation>
    <scope>NUCLEOTIDE SEQUENCE [LARGE SCALE GENOMIC DNA]</scope>
    <source>
        <strain evidence="5 6">BIOML-A2</strain>
    </source>
</reference>
<dbReference type="InterPro" id="IPR015797">
    <property type="entry name" value="NUDIX_hydrolase-like_dom_sf"/>
</dbReference>
<dbReference type="GeneID" id="43348994"/>
<organism evidence="5 6">
    <name type="scientific">Parasutterella excrementihominis</name>
    <dbReference type="NCBI Taxonomy" id="487175"/>
    <lineage>
        <taxon>Bacteria</taxon>
        <taxon>Pseudomonadati</taxon>
        <taxon>Pseudomonadota</taxon>
        <taxon>Betaproteobacteria</taxon>
        <taxon>Burkholderiales</taxon>
        <taxon>Sutterellaceae</taxon>
        <taxon>Parasutterella</taxon>
    </lineage>
</organism>
<comment type="function">
    <text evidence="4">Accelerates the degradation of transcripts by removing pyrophosphate from the 5'-end of triphosphorylated RNA, leading to a more labile monophosphorylated state that can stimulate subsequent ribonuclease cleavage.</text>
</comment>
<evidence type="ECO:0000313" key="5">
    <source>
        <dbReference type="EMBL" id="MTU43796.1"/>
    </source>
</evidence>
<comment type="cofactor">
    <cofactor evidence="1">
        <name>Mn(2+)</name>
        <dbReference type="ChEBI" id="CHEBI:29035"/>
    </cofactor>
</comment>
<dbReference type="InterPro" id="IPR000086">
    <property type="entry name" value="NUDIX_hydrolase_dom"/>
</dbReference>
<name>A0A6I3S1C0_9BURK</name>
<accession>A0A6I3S1C0</accession>